<protein>
    <recommendedName>
        <fullName evidence="4">ribonuclease Z</fullName>
        <ecNumber evidence="4">3.1.26.11</ecNumber>
    </recommendedName>
</protein>
<dbReference type="GO" id="GO:0046872">
    <property type="term" value="F:metal ion binding"/>
    <property type="evidence" value="ECO:0007669"/>
    <property type="project" value="UniProtKB-KW"/>
</dbReference>
<evidence type="ECO:0000256" key="5">
    <source>
        <dbReference type="ARBA" id="ARBA00022694"/>
    </source>
</evidence>
<comment type="catalytic activity">
    <reaction evidence="1">
        <text>Endonucleolytic cleavage of RNA, removing extra 3' nucleotides from tRNA precursor, generating 3' termini of tRNAs. A 3'-hydroxy group is left at the tRNA terminus and a 5'-phosphoryl group is left at the trailer molecule.</text>
        <dbReference type="EC" id="3.1.26.11"/>
    </reaction>
</comment>
<evidence type="ECO:0000256" key="4">
    <source>
        <dbReference type="ARBA" id="ARBA00012477"/>
    </source>
</evidence>
<organism evidence="13 14">
    <name type="scientific">Paralvinella palmiformis</name>
    <dbReference type="NCBI Taxonomy" id="53620"/>
    <lineage>
        <taxon>Eukaryota</taxon>
        <taxon>Metazoa</taxon>
        <taxon>Spiralia</taxon>
        <taxon>Lophotrochozoa</taxon>
        <taxon>Annelida</taxon>
        <taxon>Polychaeta</taxon>
        <taxon>Sedentaria</taxon>
        <taxon>Canalipalpata</taxon>
        <taxon>Terebellida</taxon>
        <taxon>Terebelliformia</taxon>
        <taxon>Alvinellidae</taxon>
        <taxon>Paralvinella</taxon>
    </lineage>
</organism>
<dbReference type="Pfam" id="PF23023">
    <property type="entry name" value="Anti-Pycsar_Apyc1"/>
    <property type="match status" value="1"/>
</dbReference>
<dbReference type="SUPFAM" id="SSF56281">
    <property type="entry name" value="Metallo-hydrolase/oxidoreductase"/>
    <property type="match status" value="2"/>
</dbReference>
<evidence type="ECO:0000313" key="13">
    <source>
        <dbReference type="EMBL" id="KAK2159117.1"/>
    </source>
</evidence>
<comment type="caution">
    <text evidence="13">The sequence shown here is derived from an EMBL/GenBank/DDBJ whole genome shotgun (WGS) entry which is preliminary data.</text>
</comment>
<feature type="region of interest" description="Disordered" evidence="11">
    <location>
        <begin position="752"/>
        <end position="782"/>
    </location>
</feature>
<comment type="similarity">
    <text evidence="3">Belongs to the RNase Z family.</text>
</comment>
<dbReference type="CDD" id="cd07718">
    <property type="entry name" value="RNaseZ_ELAC1_ELAC2-C-term-like_MBL-fold"/>
    <property type="match status" value="1"/>
</dbReference>
<evidence type="ECO:0000256" key="1">
    <source>
        <dbReference type="ARBA" id="ARBA00000402"/>
    </source>
</evidence>
<evidence type="ECO:0000256" key="11">
    <source>
        <dbReference type="SAM" id="MobiDB-lite"/>
    </source>
</evidence>
<dbReference type="PANTHER" id="PTHR12553:SF49">
    <property type="entry name" value="ZINC PHOSPHODIESTERASE ELAC PROTEIN 2"/>
    <property type="match status" value="1"/>
</dbReference>
<evidence type="ECO:0000256" key="6">
    <source>
        <dbReference type="ARBA" id="ARBA00022722"/>
    </source>
</evidence>
<reference evidence="13" key="1">
    <citation type="journal article" date="2023" name="Mol. Biol. Evol.">
        <title>Third-Generation Sequencing Reveals the Adaptive Role of the Epigenome in Three Deep-Sea Polychaetes.</title>
        <authorList>
            <person name="Perez M."/>
            <person name="Aroh O."/>
            <person name="Sun Y."/>
            <person name="Lan Y."/>
            <person name="Juniper S.K."/>
            <person name="Young C.R."/>
            <person name="Angers B."/>
            <person name="Qian P.Y."/>
        </authorList>
    </citation>
    <scope>NUCLEOTIDE SEQUENCE</scope>
    <source>
        <strain evidence="13">P08H-3</strain>
    </source>
</reference>
<evidence type="ECO:0000256" key="10">
    <source>
        <dbReference type="ARBA" id="ARBA00022833"/>
    </source>
</evidence>
<dbReference type="Gene3D" id="3.60.15.10">
    <property type="entry name" value="Ribonuclease Z/Hydroxyacylglutathione hydrolase-like"/>
    <property type="match status" value="2"/>
</dbReference>
<dbReference type="InterPro" id="IPR036866">
    <property type="entry name" value="RibonucZ/Hydroxyglut_hydro"/>
</dbReference>
<dbReference type="InterPro" id="IPR001279">
    <property type="entry name" value="Metallo-B-lactamas"/>
</dbReference>
<keyword evidence="7" id="KW-0479">Metal-binding</keyword>
<evidence type="ECO:0000256" key="8">
    <source>
        <dbReference type="ARBA" id="ARBA00022759"/>
    </source>
</evidence>
<evidence type="ECO:0000256" key="7">
    <source>
        <dbReference type="ARBA" id="ARBA00022723"/>
    </source>
</evidence>
<evidence type="ECO:0000313" key="14">
    <source>
        <dbReference type="Proteomes" id="UP001208570"/>
    </source>
</evidence>
<evidence type="ECO:0000256" key="3">
    <source>
        <dbReference type="ARBA" id="ARBA00007823"/>
    </source>
</evidence>
<dbReference type="GO" id="GO:1990180">
    <property type="term" value="P:mitochondrial tRNA 3'-end processing"/>
    <property type="evidence" value="ECO:0007669"/>
    <property type="project" value="TreeGrafter"/>
</dbReference>
<keyword evidence="6" id="KW-0540">Nuclease</keyword>
<keyword evidence="10" id="KW-0862">Zinc</keyword>
<dbReference type="GO" id="GO:0042781">
    <property type="term" value="F:3'-tRNA processing endoribonuclease activity"/>
    <property type="evidence" value="ECO:0007669"/>
    <property type="project" value="UniProtKB-EC"/>
</dbReference>
<name>A0AAD9JTQ9_9ANNE</name>
<keyword evidence="8" id="KW-0255">Endonuclease</keyword>
<keyword evidence="5" id="KW-0819">tRNA processing</keyword>
<keyword evidence="14" id="KW-1185">Reference proteome</keyword>
<comment type="cofactor">
    <cofactor evidence="2">
        <name>Zn(2+)</name>
        <dbReference type="ChEBI" id="CHEBI:29105"/>
    </cofactor>
</comment>
<accession>A0AAD9JTQ9</accession>
<keyword evidence="9" id="KW-0378">Hydrolase</keyword>
<sequence>MPKYNRLLRKTLFILGRQPIKAEVRCLVAICTRCLSMEMDVTDILINKKGVKSNLRHINYLDKCQGNIPPPAVIDAQVVGCGYPGTPRSLMINLTHFKYLFNCGEGTQRICREHKMKPSKIKDIFFTRKSWTNVGGLVSLCFSLEGMGVPGLRLHGPHNLEKVVTEAKGFTQTTKLMLQIVKADIDLGSYEDSAMYIHYIPMRPRESTAEEPVMKKPRLTDNCDSFCVAYLCQPKPKTRNVDLEKCVELGVSKGVMIGQLTKGFPVTLDDGKVIQPEDILVAPAPNPPFLVLECPSIAHLESLLEHPKVQEFHSSSIEDVCPCLIFHMTPDEVLKEAKYREWMQRFPENTKHIIMNESCSGLVFEGVYKIQTMLNMVHSDIFPLLPEITQTQHNTFEEQSSASNIVYGRTNLRYVIRGKNRGDVLMDDCITLKPEEYRNEVLKDETCASALKEPAGCCEEPSERGEPFPEVLFLGTGSAEPNKVRNVSGIWVNVSADSCLLLDCGENTVGQLLRHYGNDADDMFTKLKAVFISHLHADHHLGVTDVAMYRKKVLQSRGLDVSPLLVIGSKPLEMWNEFLSDMFPDVFGLIRIIPIGIFNKHFEGKKPVEYREVLDLLEMKHIESVRVRHGGIPFGMVITHQSGWKLVYSGDTMPAYGLVKAGMDCDLLIHEATMEDDMTEDAQAKKHSQRYPKIPLFNDNFSDKVGIAFDNMRVRLSELQILPMLKEKLKAVFAEDINNLELEAIKRTVSKRRKQNNKDEKNLKVKADDNNEKLQEKSATSL</sequence>
<dbReference type="AlphaFoldDB" id="A0AAD9JTQ9"/>
<dbReference type="SMART" id="SM00849">
    <property type="entry name" value="Lactamase_B"/>
    <property type="match status" value="1"/>
</dbReference>
<proteinExistence type="inferred from homology"/>
<dbReference type="GO" id="GO:0005739">
    <property type="term" value="C:mitochondrion"/>
    <property type="evidence" value="ECO:0007669"/>
    <property type="project" value="TreeGrafter"/>
</dbReference>
<evidence type="ECO:0000259" key="12">
    <source>
        <dbReference type="SMART" id="SM00849"/>
    </source>
</evidence>
<gene>
    <name evidence="13" type="ORF">LSH36_158g04026</name>
</gene>
<evidence type="ECO:0000256" key="9">
    <source>
        <dbReference type="ARBA" id="ARBA00022801"/>
    </source>
</evidence>
<dbReference type="InterPro" id="IPR047151">
    <property type="entry name" value="RNZ2-like"/>
</dbReference>
<dbReference type="EMBL" id="JAODUP010000158">
    <property type="protein sequence ID" value="KAK2159117.1"/>
    <property type="molecule type" value="Genomic_DNA"/>
</dbReference>
<feature type="compositionally biased region" description="Basic and acidic residues" evidence="11">
    <location>
        <begin position="756"/>
        <end position="776"/>
    </location>
</feature>
<dbReference type="EC" id="3.1.26.11" evidence="4"/>
<dbReference type="Pfam" id="PF13691">
    <property type="entry name" value="Lactamase_B_4"/>
    <property type="match status" value="1"/>
</dbReference>
<dbReference type="Proteomes" id="UP001208570">
    <property type="component" value="Unassembled WGS sequence"/>
</dbReference>
<evidence type="ECO:0000256" key="2">
    <source>
        <dbReference type="ARBA" id="ARBA00001947"/>
    </source>
</evidence>
<dbReference type="InterPro" id="IPR027794">
    <property type="entry name" value="tRNase_Z_dom"/>
</dbReference>
<feature type="domain" description="Metallo-beta-lactamase" evidence="12">
    <location>
        <begin position="486"/>
        <end position="687"/>
    </location>
</feature>
<dbReference type="PANTHER" id="PTHR12553">
    <property type="entry name" value="ZINC PHOSPHODIESTERASE ELAC PROTEIN 2"/>
    <property type="match status" value="1"/>
</dbReference>